<evidence type="ECO:0000313" key="2">
    <source>
        <dbReference type="EMBL" id="KYH30340.1"/>
    </source>
</evidence>
<feature type="transmembrane region" description="Helical" evidence="1">
    <location>
        <begin position="29"/>
        <end position="47"/>
    </location>
</feature>
<dbReference type="STRING" id="1121305.CLCOL_02860"/>
<proteinExistence type="predicted"/>
<dbReference type="EMBL" id="LTBB01000001">
    <property type="protein sequence ID" value="KYH30340.1"/>
    <property type="molecule type" value="Genomic_DNA"/>
</dbReference>
<evidence type="ECO:0008006" key="4">
    <source>
        <dbReference type="Google" id="ProtNLM"/>
    </source>
</evidence>
<dbReference type="Proteomes" id="UP000075374">
    <property type="component" value="Unassembled WGS sequence"/>
</dbReference>
<evidence type="ECO:0000313" key="3">
    <source>
        <dbReference type="Proteomes" id="UP000075374"/>
    </source>
</evidence>
<protein>
    <recommendedName>
        <fullName evidence="4">Sodium/glutamate symporter</fullName>
    </recommendedName>
</protein>
<dbReference type="InterPro" id="IPR049576">
    <property type="entry name" value="HDC-like"/>
</dbReference>
<keyword evidence="1" id="KW-0812">Transmembrane</keyword>
<name>A0A151ARY5_9CLOT</name>
<keyword evidence="1" id="KW-1133">Transmembrane helix</keyword>
<dbReference type="PATRIC" id="fig|1121305.3.peg.285"/>
<comment type="caution">
    <text evidence="2">The sequence shown here is derived from an EMBL/GenBank/DDBJ whole genome shotgun (WGS) entry which is preliminary data.</text>
</comment>
<dbReference type="RefSeq" id="WP_061857218.1">
    <property type="nucleotide sequence ID" value="NZ_LTBB01000001.1"/>
</dbReference>
<accession>A0A151ARY5</accession>
<sequence length="396" mass="42848">MSFSVIAAFSVILLVLTVGEIISIKSKAFVPSVFMSAIIFLIGFWTIFPKDLIDQGSFLKPVVTLSMYLLLTHMGTLMSLRELMGQWKTIVIALGGITGIVAMDLTIGKVLFGWETVVVATPPLTGGVVASILMSKAATDKGLVSLAVLSTCMYIMQGFAGYPLTALCLKKEAKRVVTKFRNGGAEDYKAKAELAVTEEQKKSRKKLIPPLPERYQTSYMILLKLGIVAWLASLVAPIIHINEFVVCLVFGVIGCELGFLEEKALNKANAFGWLMTVLMAYIFASLSEATPAMLSEILVPLVGIIILGVIGMAIISMILGKLLGYSKEMAFSVALTALFGFPADYILTHEAVKSVCETQEENEYVLDNMLPKMLVGGFATVTIASVILAGFFVKLL</sequence>
<feature type="transmembrane region" description="Helical" evidence="1">
    <location>
        <begin position="86"/>
        <end position="105"/>
    </location>
</feature>
<feature type="transmembrane region" description="Helical" evidence="1">
    <location>
        <begin position="112"/>
        <end position="134"/>
    </location>
</feature>
<organism evidence="2 3">
    <name type="scientific">Clostridium colicanis DSM 13634</name>
    <dbReference type="NCBI Taxonomy" id="1121305"/>
    <lineage>
        <taxon>Bacteria</taxon>
        <taxon>Bacillati</taxon>
        <taxon>Bacillota</taxon>
        <taxon>Clostridia</taxon>
        <taxon>Eubacteriales</taxon>
        <taxon>Clostridiaceae</taxon>
        <taxon>Clostridium</taxon>
    </lineage>
</organism>
<reference evidence="2 3" key="1">
    <citation type="submission" date="2016-02" db="EMBL/GenBank/DDBJ databases">
        <title>Genome sequence of Clostridium colicanis DSM 13634.</title>
        <authorList>
            <person name="Poehlein A."/>
            <person name="Daniel R."/>
        </authorList>
    </citation>
    <scope>NUCLEOTIDE SEQUENCE [LARGE SCALE GENOMIC DNA]</scope>
    <source>
        <strain evidence="2 3">DSM 13634</strain>
    </source>
</reference>
<feature type="transmembrane region" description="Helical" evidence="1">
    <location>
        <begin position="146"/>
        <end position="169"/>
    </location>
</feature>
<feature type="transmembrane region" description="Helical" evidence="1">
    <location>
        <begin position="297"/>
        <end position="318"/>
    </location>
</feature>
<feature type="transmembrane region" description="Helical" evidence="1">
    <location>
        <begin position="271"/>
        <end position="291"/>
    </location>
</feature>
<feature type="transmembrane region" description="Helical" evidence="1">
    <location>
        <begin position="59"/>
        <end position="80"/>
    </location>
</feature>
<keyword evidence="1" id="KW-0472">Membrane</keyword>
<gene>
    <name evidence="2" type="ORF">CLCOL_02860</name>
</gene>
<dbReference type="AlphaFoldDB" id="A0A151ARY5"/>
<keyword evidence="3" id="KW-1185">Reference proteome</keyword>
<evidence type="ECO:0000256" key="1">
    <source>
        <dbReference type="SAM" id="Phobius"/>
    </source>
</evidence>
<feature type="transmembrane region" description="Helical" evidence="1">
    <location>
        <begin position="330"/>
        <end position="347"/>
    </location>
</feature>
<feature type="transmembrane region" description="Helical" evidence="1">
    <location>
        <begin position="373"/>
        <end position="393"/>
    </location>
</feature>
<dbReference type="CDD" id="cd21416">
    <property type="entry name" value="HDC_protein"/>
    <property type="match status" value="1"/>
</dbReference>
<feature type="transmembrane region" description="Helical" evidence="1">
    <location>
        <begin position="238"/>
        <end position="259"/>
    </location>
</feature>